<dbReference type="PANTHER" id="PTHR42470">
    <property type="entry name" value="VAST DOMAIN-CONTAINING PROTEIN"/>
    <property type="match status" value="1"/>
</dbReference>
<feature type="region of interest" description="Disordered" evidence="1">
    <location>
        <begin position="1"/>
        <end position="53"/>
    </location>
</feature>
<evidence type="ECO:0000259" key="2">
    <source>
        <dbReference type="Pfam" id="PF25545"/>
    </source>
</evidence>
<feature type="domain" description="DUF7924" evidence="2">
    <location>
        <begin position="157"/>
        <end position="326"/>
    </location>
</feature>
<proteinExistence type="predicted"/>
<accession>A0ABP0CGG5</accession>
<reference evidence="3 4" key="1">
    <citation type="submission" date="2024-01" db="EMBL/GenBank/DDBJ databases">
        <authorList>
            <person name="Allen C."/>
            <person name="Tagirdzhanova G."/>
        </authorList>
    </citation>
    <scope>NUCLEOTIDE SEQUENCE [LARGE SCALE GENOMIC DNA]</scope>
</reference>
<dbReference type="PANTHER" id="PTHR42470:SF1">
    <property type="entry name" value="VAST DOMAIN-CONTAINING PROTEIN"/>
    <property type="match status" value="1"/>
</dbReference>
<dbReference type="Proteomes" id="UP001642482">
    <property type="component" value="Unassembled WGS sequence"/>
</dbReference>
<dbReference type="Pfam" id="PF25545">
    <property type="entry name" value="DUF7924"/>
    <property type="match status" value="1"/>
</dbReference>
<evidence type="ECO:0000256" key="1">
    <source>
        <dbReference type="SAM" id="MobiDB-lite"/>
    </source>
</evidence>
<gene>
    <name evidence="3" type="ORF">SEUCBS140593_007750</name>
</gene>
<keyword evidence="4" id="KW-1185">Reference proteome</keyword>
<feature type="compositionally biased region" description="Low complexity" evidence="1">
    <location>
        <begin position="26"/>
        <end position="50"/>
    </location>
</feature>
<comment type="caution">
    <text evidence="3">The sequence shown here is derived from an EMBL/GenBank/DDBJ whole genome shotgun (WGS) entry which is preliminary data.</text>
</comment>
<evidence type="ECO:0000313" key="4">
    <source>
        <dbReference type="Proteomes" id="UP001642482"/>
    </source>
</evidence>
<feature type="region of interest" description="Disordered" evidence="1">
    <location>
        <begin position="339"/>
        <end position="386"/>
    </location>
</feature>
<organism evidence="3 4">
    <name type="scientific">Sporothrix eucalyptigena</name>
    <dbReference type="NCBI Taxonomy" id="1812306"/>
    <lineage>
        <taxon>Eukaryota</taxon>
        <taxon>Fungi</taxon>
        <taxon>Dikarya</taxon>
        <taxon>Ascomycota</taxon>
        <taxon>Pezizomycotina</taxon>
        <taxon>Sordariomycetes</taxon>
        <taxon>Sordariomycetidae</taxon>
        <taxon>Ophiostomatales</taxon>
        <taxon>Ophiostomataceae</taxon>
        <taxon>Sporothrix</taxon>
    </lineage>
</organism>
<protein>
    <recommendedName>
        <fullName evidence="2">DUF7924 domain-containing protein</fullName>
    </recommendedName>
</protein>
<dbReference type="EMBL" id="CAWUHD010000097">
    <property type="protein sequence ID" value="CAK7230913.1"/>
    <property type="molecule type" value="Genomic_DNA"/>
</dbReference>
<dbReference type="InterPro" id="IPR057684">
    <property type="entry name" value="DUF7924"/>
</dbReference>
<name>A0ABP0CGG5_9PEZI</name>
<evidence type="ECO:0000313" key="3">
    <source>
        <dbReference type="EMBL" id="CAK7230913.1"/>
    </source>
</evidence>
<sequence length="386" mass="41895">MDRRFDNDGCAIQQAPSSSGRRGRASSRGGSSSVACSATTTSAPPSSSRSQVENITYRDTLKREGVVLLPRTTDIPRAITELVERVGRRRSSPGPSVRDVLADTDLEALEGGSTGTPESLVQQYFQRKVFPPSDAGKDPIEFSVQLPILSHAIPRTPDGLSRKGISVPVPDLLYGYKFASFAIQQQNYLEDKGYGLQATTYQLYLPFLVVEFKGEGGVLRVATNQCLGGSACCINIIERLNQLVHNCPSAPASLPTLDGAVFSIAMDGNLARLLVSWQREDGGYDTARVRDFAVQEPEQYIAFRAYVLNIIDWGRKQRWQQVCAALDILAEERLREAAAGLKARDPPSPPQRPDSITSGDSGGKRQRNAHPGLGTGSEYGRIGVAL</sequence>